<dbReference type="AlphaFoldDB" id="A0A3G2L1D0"/>
<dbReference type="GO" id="GO:0008168">
    <property type="term" value="F:methyltransferase activity"/>
    <property type="evidence" value="ECO:0007669"/>
    <property type="project" value="UniProtKB-KW"/>
</dbReference>
<accession>A0A3G2L1D0</accession>
<dbReference type="Pfam" id="PF13489">
    <property type="entry name" value="Methyltransf_23"/>
    <property type="match status" value="1"/>
</dbReference>
<reference evidence="1 2" key="1">
    <citation type="submission" date="2018-08" db="EMBL/GenBank/DDBJ databases">
        <title>The reduced genetic potential of extracellular carbohydrate catabolism in Euzebyella marina RN62, a Flavobacteriia bacterium isolated from the hadal water.</title>
        <authorList>
            <person name="Xue C."/>
        </authorList>
    </citation>
    <scope>NUCLEOTIDE SEQUENCE [LARGE SCALE GENOMIC DNA]</scope>
    <source>
        <strain evidence="1 2">RN62</strain>
    </source>
</reference>
<dbReference type="EMBL" id="CP032050">
    <property type="protein sequence ID" value="AYN66070.1"/>
    <property type="molecule type" value="Genomic_DNA"/>
</dbReference>
<keyword evidence="2" id="KW-1185">Reference proteome</keyword>
<dbReference type="RefSeq" id="WP_121847123.1">
    <property type="nucleotide sequence ID" value="NZ_CP032050.1"/>
</dbReference>
<dbReference type="CDD" id="cd02440">
    <property type="entry name" value="AdoMet_MTases"/>
    <property type="match status" value="1"/>
</dbReference>
<dbReference type="GO" id="GO:0032259">
    <property type="term" value="P:methylation"/>
    <property type="evidence" value="ECO:0007669"/>
    <property type="project" value="UniProtKB-KW"/>
</dbReference>
<dbReference type="Gene3D" id="3.40.50.150">
    <property type="entry name" value="Vaccinia Virus protein VP39"/>
    <property type="match status" value="1"/>
</dbReference>
<protein>
    <submittedName>
        <fullName evidence="1">Class I SAM-dependent methyltransferase</fullName>
    </submittedName>
</protein>
<name>A0A3G2L1D0_9FLAO</name>
<proteinExistence type="predicted"/>
<dbReference type="KEGG" id="emar:D1013_01075"/>
<dbReference type="OrthoDB" id="2370471at2"/>
<keyword evidence="1" id="KW-0808">Transferase</keyword>
<evidence type="ECO:0000313" key="1">
    <source>
        <dbReference type="EMBL" id="AYN66070.1"/>
    </source>
</evidence>
<gene>
    <name evidence="1" type="ORF">D1013_01075</name>
</gene>
<organism evidence="1 2">
    <name type="scientific">Euzebyella marina</name>
    <dbReference type="NCBI Taxonomy" id="1761453"/>
    <lineage>
        <taxon>Bacteria</taxon>
        <taxon>Pseudomonadati</taxon>
        <taxon>Bacteroidota</taxon>
        <taxon>Flavobacteriia</taxon>
        <taxon>Flavobacteriales</taxon>
        <taxon>Flavobacteriaceae</taxon>
        <taxon>Euzebyella</taxon>
    </lineage>
</organism>
<dbReference type="SUPFAM" id="SSF53335">
    <property type="entry name" value="S-adenosyl-L-methionine-dependent methyltransferases"/>
    <property type="match status" value="1"/>
</dbReference>
<evidence type="ECO:0000313" key="2">
    <source>
        <dbReference type="Proteomes" id="UP000276309"/>
    </source>
</evidence>
<sequence>MKPYLKTKDFSVTGESFELLHDSELDMLVTHPKPKNLDVYYASKEYISHTDSNESFVDQVYQLVKKFSLRSKLSLVSKYANNNKSLLDIGAGTGDFALTAKRSGWSAFGVEPNVDARLRSREKRMELVSDISELPKRRYQVITLWHVLEHLPNLESDIARIKNLLEDDGTLVIAVPNFKSRDAEHYQEHWAAYDVPRHLWHFSATAIERLFQKHEMQLIKKRPMWFDAFYVSLLSEKYQSGKQNLVKAFFQGLKSNWQGIRTGEFSSMIYILQKS</sequence>
<dbReference type="InterPro" id="IPR029063">
    <property type="entry name" value="SAM-dependent_MTases_sf"/>
</dbReference>
<keyword evidence="1" id="KW-0489">Methyltransferase</keyword>
<dbReference type="PANTHER" id="PTHR43861">
    <property type="entry name" value="TRANS-ACONITATE 2-METHYLTRANSFERASE-RELATED"/>
    <property type="match status" value="1"/>
</dbReference>
<dbReference type="Proteomes" id="UP000276309">
    <property type="component" value="Chromosome"/>
</dbReference>